<dbReference type="RefSeq" id="WP_169528066.1">
    <property type="nucleotide sequence ID" value="NZ_JAAMPU010000107.1"/>
</dbReference>
<gene>
    <name evidence="2" type="ORF">G6047_13035</name>
</gene>
<evidence type="ECO:0000256" key="1">
    <source>
        <dbReference type="SAM" id="Phobius"/>
    </source>
</evidence>
<dbReference type="AlphaFoldDB" id="A0A972JKB3"/>
<dbReference type="EMBL" id="JAAMPU010000107">
    <property type="protein sequence ID" value="NMH28962.1"/>
    <property type="molecule type" value="Genomic_DNA"/>
</dbReference>
<evidence type="ECO:0000313" key="3">
    <source>
        <dbReference type="Proteomes" id="UP000712080"/>
    </source>
</evidence>
<comment type="caution">
    <text evidence="2">The sequence shown here is derived from an EMBL/GenBank/DDBJ whole genome shotgun (WGS) entry which is preliminary data.</text>
</comment>
<evidence type="ECO:0000313" key="2">
    <source>
        <dbReference type="EMBL" id="NMH28962.1"/>
    </source>
</evidence>
<sequence length="235" mass="27585">MKRHPFTVDLLHEMHRAAGQKTIDQVMRILSEHEDQREAVKQRLVVSKEIAENRFDITQLDHTRIFHLDQIRKICIDHRLRFLNSSYFKDGIPAEALNKIQQLERTHQTEISGFKIAAPSKAFALKNINDPLLFVPVSNGYYYLVHQWGKELSVWRKWLCWPVRNIGNFLVSCIVISIVFTMLIPSGELDRRVPMAKIIVFLFAFKSFFAAFLYSFYILGKRFSSNSWESPYFNS</sequence>
<accession>A0A972JKB3</accession>
<organism evidence="2 3">
    <name type="scientific">Flavobacterium silvaticum</name>
    <dbReference type="NCBI Taxonomy" id="1852020"/>
    <lineage>
        <taxon>Bacteria</taxon>
        <taxon>Pseudomonadati</taxon>
        <taxon>Bacteroidota</taxon>
        <taxon>Flavobacteriia</taxon>
        <taxon>Flavobacteriales</taxon>
        <taxon>Flavobacteriaceae</taxon>
        <taxon>Flavobacterium</taxon>
    </lineage>
</organism>
<keyword evidence="1" id="KW-0472">Membrane</keyword>
<keyword evidence="3" id="KW-1185">Reference proteome</keyword>
<feature type="transmembrane region" description="Helical" evidence="1">
    <location>
        <begin position="198"/>
        <end position="219"/>
    </location>
</feature>
<name>A0A972JKB3_9FLAO</name>
<protein>
    <submittedName>
        <fullName evidence="2">Uncharacterized protein</fullName>
    </submittedName>
</protein>
<proteinExistence type="predicted"/>
<feature type="transmembrane region" description="Helical" evidence="1">
    <location>
        <begin position="166"/>
        <end position="186"/>
    </location>
</feature>
<keyword evidence="1" id="KW-1133">Transmembrane helix</keyword>
<keyword evidence="1" id="KW-0812">Transmembrane</keyword>
<dbReference type="Proteomes" id="UP000712080">
    <property type="component" value="Unassembled WGS sequence"/>
</dbReference>
<reference evidence="2" key="1">
    <citation type="submission" date="2020-02" db="EMBL/GenBank/DDBJ databases">
        <title>Flavobacterium sp. genome.</title>
        <authorList>
            <person name="Jung H.S."/>
            <person name="Baek J.H."/>
            <person name="Jeon C.O."/>
        </authorList>
    </citation>
    <scope>NUCLEOTIDE SEQUENCE</scope>
    <source>
        <strain evidence="2">SE-s28</strain>
    </source>
</reference>